<feature type="transmembrane region" description="Helical" evidence="1">
    <location>
        <begin position="127"/>
        <end position="149"/>
    </location>
</feature>
<proteinExistence type="predicted"/>
<reference evidence="2" key="1">
    <citation type="submission" date="2022-01" db="EMBL/GenBank/DDBJ databases">
        <authorList>
            <person name="King R."/>
        </authorList>
    </citation>
    <scope>NUCLEOTIDE SEQUENCE</scope>
</reference>
<keyword evidence="1" id="KW-1133">Transmembrane helix</keyword>
<gene>
    <name evidence="2" type="ORF">PHYEVI_LOCUS11717</name>
</gene>
<sequence>MNNVQPAVCSDNSMKDDPLDFIEKFSMYKLSYKHKRTSQIICYTLFGLIEFYNLLFLLEFAMTRNTALLKRYLVTIICQQPACLMFAIRPYFLKYLSTVQDFYFEYYASPKTPRGGFNASKILSTKIVCSILFVLSLAVQLVFVAVNHLHIDRSAMYHFQYVLLLQDFYPVYVLFVVVTYAVAAASAYIVVYPVVAAVYIVVHLQLQFQYLNDYLDREVKGLDIGEEGYQEAIRERLLFCSEGFYGILNKSPWIYWNRNNQNMMLMMLVNAKDPFKITLSGLFTLNYAMIVSAARLCYSFTTVAIKI</sequence>
<evidence type="ECO:0000313" key="2">
    <source>
        <dbReference type="EMBL" id="CAG9865484.1"/>
    </source>
</evidence>
<dbReference type="AlphaFoldDB" id="A0A9N9XUA5"/>
<name>A0A9N9XUA5_PHYSR</name>
<accession>A0A9N9XUA5</accession>
<dbReference type="EMBL" id="OU900102">
    <property type="protein sequence ID" value="CAG9865484.1"/>
    <property type="molecule type" value="Genomic_DNA"/>
</dbReference>
<protein>
    <recommendedName>
        <fullName evidence="4">Odorant receptor</fullName>
    </recommendedName>
</protein>
<evidence type="ECO:0000313" key="3">
    <source>
        <dbReference type="Proteomes" id="UP001153712"/>
    </source>
</evidence>
<feature type="transmembrane region" description="Helical" evidence="1">
    <location>
        <begin position="40"/>
        <end position="60"/>
    </location>
</feature>
<dbReference type="Proteomes" id="UP001153712">
    <property type="component" value="Chromosome 9"/>
</dbReference>
<keyword evidence="1" id="KW-0472">Membrane</keyword>
<feature type="transmembrane region" description="Helical" evidence="1">
    <location>
        <begin position="169"/>
        <end position="202"/>
    </location>
</feature>
<keyword evidence="1" id="KW-0812">Transmembrane</keyword>
<feature type="transmembrane region" description="Helical" evidence="1">
    <location>
        <begin position="72"/>
        <end position="92"/>
    </location>
</feature>
<organism evidence="2 3">
    <name type="scientific">Phyllotreta striolata</name>
    <name type="common">Striped flea beetle</name>
    <name type="synonym">Crioceris striolata</name>
    <dbReference type="NCBI Taxonomy" id="444603"/>
    <lineage>
        <taxon>Eukaryota</taxon>
        <taxon>Metazoa</taxon>
        <taxon>Ecdysozoa</taxon>
        <taxon>Arthropoda</taxon>
        <taxon>Hexapoda</taxon>
        <taxon>Insecta</taxon>
        <taxon>Pterygota</taxon>
        <taxon>Neoptera</taxon>
        <taxon>Endopterygota</taxon>
        <taxon>Coleoptera</taxon>
        <taxon>Polyphaga</taxon>
        <taxon>Cucujiformia</taxon>
        <taxon>Chrysomeloidea</taxon>
        <taxon>Chrysomelidae</taxon>
        <taxon>Galerucinae</taxon>
        <taxon>Alticini</taxon>
        <taxon>Phyllotreta</taxon>
    </lineage>
</organism>
<keyword evidence="3" id="KW-1185">Reference proteome</keyword>
<evidence type="ECO:0000256" key="1">
    <source>
        <dbReference type="SAM" id="Phobius"/>
    </source>
</evidence>
<evidence type="ECO:0008006" key="4">
    <source>
        <dbReference type="Google" id="ProtNLM"/>
    </source>
</evidence>